<proteinExistence type="predicted"/>
<evidence type="ECO:0000313" key="2">
    <source>
        <dbReference type="Proteomes" id="UP001623592"/>
    </source>
</evidence>
<organism evidence="1 2">
    <name type="scientific">Clostridium neuense</name>
    <dbReference type="NCBI Taxonomy" id="1728934"/>
    <lineage>
        <taxon>Bacteria</taxon>
        <taxon>Bacillati</taxon>
        <taxon>Bacillota</taxon>
        <taxon>Clostridia</taxon>
        <taxon>Eubacteriales</taxon>
        <taxon>Clostridiaceae</taxon>
        <taxon>Clostridium</taxon>
    </lineage>
</organism>
<dbReference type="Proteomes" id="UP001623592">
    <property type="component" value="Unassembled WGS sequence"/>
</dbReference>
<protein>
    <recommendedName>
        <fullName evidence="3">MerR family transcriptional regulator</fullName>
    </recommendedName>
</protein>
<comment type="caution">
    <text evidence="1">The sequence shown here is derived from an EMBL/GenBank/DDBJ whole genome shotgun (WGS) entry which is preliminary data.</text>
</comment>
<accession>A0ABW8TGU8</accession>
<dbReference type="InterPro" id="IPR009061">
    <property type="entry name" value="DNA-bd_dom_put_sf"/>
</dbReference>
<name>A0ABW8TGU8_9CLOT</name>
<reference evidence="1 2" key="1">
    <citation type="submission" date="2024-11" db="EMBL/GenBank/DDBJ databases">
        <authorList>
            <person name="Heng Y.C."/>
            <person name="Lim A.C.H."/>
            <person name="Lee J.K.Y."/>
            <person name="Kittelmann S."/>
        </authorList>
    </citation>
    <scope>NUCLEOTIDE SEQUENCE [LARGE SCALE GENOMIC DNA]</scope>
    <source>
        <strain evidence="1 2">WILCCON 0114</strain>
    </source>
</reference>
<dbReference type="RefSeq" id="WP_406787722.1">
    <property type="nucleotide sequence ID" value="NZ_JBJIAA010000008.1"/>
</dbReference>
<dbReference type="EMBL" id="JBJIAA010000008">
    <property type="protein sequence ID" value="MFL0251002.1"/>
    <property type="molecule type" value="Genomic_DNA"/>
</dbReference>
<gene>
    <name evidence="1" type="ORF">ACJDT4_11265</name>
</gene>
<evidence type="ECO:0000313" key="1">
    <source>
        <dbReference type="EMBL" id="MFL0251002.1"/>
    </source>
</evidence>
<evidence type="ECO:0008006" key="3">
    <source>
        <dbReference type="Google" id="ProtNLM"/>
    </source>
</evidence>
<keyword evidence="2" id="KW-1185">Reference proteome</keyword>
<sequence length="34" mass="4155">MLYYEDLGIINIIREEGSNYRLYGEEEILKLQLY</sequence>
<dbReference type="SUPFAM" id="SSF46955">
    <property type="entry name" value="Putative DNA-binding domain"/>
    <property type="match status" value="1"/>
</dbReference>
<dbReference type="Gene3D" id="1.10.1660.10">
    <property type="match status" value="1"/>
</dbReference>